<dbReference type="Proteomes" id="UP000220828">
    <property type="component" value="Unassembled WGS sequence"/>
</dbReference>
<organism evidence="2 3">
    <name type="scientific">Flavobacterium branchiophilum</name>
    <dbReference type="NCBI Taxonomy" id="55197"/>
    <lineage>
        <taxon>Bacteria</taxon>
        <taxon>Pseudomonadati</taxon>
        <taxon>Bacteroidota</taxon>
        <taxon>Flavobacteriia</taxon>
        <taxon>Flavobacteriales</taxon>
        <taxon>Flavobacteriaceae</taxon>
        <taxon>Flavobacterium</taxon>
    </lineage>
</organism>
<protein>
    <recommendedName>
        <fullName evidence="4">SGNH/GDSL hydrolase family protein</fullName>
    </recommendedName>
</protein>
<feature type="transmembrane region" description="Helical" evidence="1">
    <location>
        <begin position="9"/>
        <end position="26"/>
    </location>
</feature>
<reference evidence="2 3" key="1">
    <citation type="submission" date="2017-09" db="EMBL/GenBank/DDBJ databases">
        <title>Whole genomes of Flavobacteriaceae.</title>
        <authorList>
            <person name="Stine C."/>
            <person name="Li C."/>
            <person name="Tadesse D."/>
        </authorList>
    </citation>
    <scope>NUCLEOTIDE SEQUENCE [LARGE SCALE GENOMIC DNA]</scope>
    <source>
        <strain evidence="2 3">ATCC 35036</strain>
    </source>
</reference>
<gene>
    <name evidence="2" type="ORF">B0A77_07870</name>
</gene>
<dbReference type="AlphaFoldDB" id="A0A2H3KR76"/>
<evidence type="ECO:0008006" key="4">
    <source>
        <dbReference type="Google" id="ProtNLM"/>
    </source>
</evidence>
<dbReference type="GO" id="GO:0016788">
    <property type="term" value="F:hydrolase activity, acting on ester bonds"/>
    <property type="evidence" value="ECO:0007669"/>
    <property type="project" value="UniProtKB-ARBA"/>
</dbReference>
<keyword evidence="1" id="KW-0472">Membrane</keyword>
<proteinExistence type="predicted"/>
<dbReference type="InterPro" id="IPR036514">
    <property type="entry name" value="SGNH_hydro_sf"/>
</dbReference>
<dbReference type="RefSeq" id="WP_097554093.1">
    <property type="nucleotide sequence ID" value="NZ_PCMW01000042.1"/>
</dbReference>
<dbReference type="SUPFAM" id="SSF52266">
    <property type="entry name" value="SGNH hydrolase"/>
    <property type="match status" value="1"/>
</dbReference>
<name>A0A2H3KR76_9FLAO</name>
<keyword evidence="1" id="KW-1133">Transmembrane helix</keyword>
<sequence>MKIFIKKTFFFILPIIIAFVAIEILIRNIPNDYQVKKSYLDLHAGQIKTLILGSSHTFYGLDPRYIASNCYNASYISQPLNYDLEILEKYDTRFEQLQTIIVPIDYFSLYFTLNGGASDWRIKNYVIYYGFEPQNEVSKHFEILNVKFKDNIKRIWSFYFKNKSAITTEKLGWGNEYQSKYKKNLVATGKTAAKRHGSKSKKHFKNNVKIVNDIIEYARKKHCKLILVTSPAYKTYTDQLHIEQLEQIETQIQKFVKLNQHVCYYNFLKDSSFIATDFYDADHLNEKGALKWSKKIQLLLKKN</sequence>
<comment type="caution">
    <text evidence="2">The sequence shown here is derived from an EMBL/GenBank/DDBJ whole genome shotgun (WGS) entry which is preliminary data.</text>
</comment>
<dbReference type="OrthoDB" id="9761723at2"/>
<evidence type="ECO:0000313" key="2">
    <source>
        <dbReference type="EMBL" id="PDS24442.1"/>
    </source>
</evidence>
<dbReference type="EMBL" id="PCMW01000042">
    <property type="protein sequence ID" value="PDS24442.1"/>
    <property type="molecule type" value="Genomic_DNA"/>
</dbReference>
<evidence type="ECO:0000256" key="1">
    <source>
        <dbReference type="SAM" id="Phobius"/>
    </source>
</evidence>
<keyword evidence="1" id="KW-0812">Transmembrane</keyword>
<dbReference type="Gene3D" id="3.40.50.1110">
    <property type="entry name" value="SGNH hydrolase"/>
    <property type="match status" value="1"/>
</dbReference>
<evidence type="ECO:0000313" key="3">
    <source>
        <dbReference type="Proteomes" id="UP000220828"/>
    </source>
</evidence>
<accession>A0A2H3KR76</accession>